<reference evidence="8" key="1">
    <citation type="journal article" date="2020" name="Cell">
        <title>Large-Scale Comparative Analyses of Tick Genomes Elucidate Their Genetic Diversity and Vector Capacities.</title>
        <authorList>
            <consortium name="Tick Genome and Microbiome Consortium (TIGMIC)"/>
            <person name="Jia N."/>
            <person name="Wang J."/>
            <person name="Shi W."/>
            <person name="Du L."/>
            <person name="Sun Y."/>
            <person name="Zhan W."/>
            <person name="Jiang J.F."/>
            <person name="Wang Q."/>
            <person name="Zhang B."/>
            <person name="Ji P."/>
            <person name="Bell-Sakyi L."/>
            <person name="Cui X.M."/>
            <person name="Yuan T.T."/>
            <person name="Jiang B.G."/>
            <person name="Yang W.F."/>
            <person name="Lam T.T."/>
            <person name="Chang Q.C."/>
            <person name="Ding S.J."/>
            <person name="Wang X.J."/>
            <person name="Zhu J.G."/>
            <person name="Ruan X.D."/>
            <person name="Zhao L."/>
            <person name="Wei J.T."/>
            <person name="Ye R.Z."/>
            <person name="Que T.C."/>
            <person name="Du C.H."/>
            <person name="Zhou Y.H."/>
            <person name="Cheng J.X."/>
            <person name="Dai P.F."/>
            <person name="Guo W.B."/>
            <person name="Han X.H."/>
            <person name="Huang E.J."/>
            <person name="Li L.F."/>
            <person name="Wei W."/>
            <person name="Gao Y.C."/>
            <person name="Liu J.Z."/>
            <person name="Shao H.Z."/>
            <person name="Wang X."/>
            <person name="Wang C.C."/>
            <person name="Yang T.C."/>
            <person name="Huo Q.B."/>
            <person name="Li W."/>
            <person name="Chen H.Y."/>
            <person name="Chen S.E."/>
            <person name="Zhou L.G."/>
            <person name="Ni X.B."/>
            <person name="Tian J.H."/>
            <person name="Sheng Y."/>
            <person name="Liu T."/>
            <person name="Pan Y.S."/>
            <person name="Xia L.Y."/>
            <person name="Li J."/>
            <person name="Zhao F."/>
            <person name="Cao W.C."/>
        </authorList>
    </citation>
    <scope>NUCLEOTIDE SEQUENCE</scope>
    <source>
        <strain evidence="8">Rmic-2018</strain>
    </source>
</reference>
<evidence type="ECO:0000259" key="7">
    <source>
        <dbReference type="PROSITE" id="PS50950"/>
    </source>
</evidence>
<keyword evidence="9" id="KW-1185">Reference proteome</keyword>
<evidence type="ECO:0000256" key="2">
    <source>
        <dbReference type="ARBA" id="ARBA00022771"/>
    </source>
</evidence>
<dbReference type="PANTHER" id="PTHR47577:SF2">
    <property type="entry name" value="THAP DOMAIN CONTAINING 9"/>
    <property type="match status" value="1"/>
</dbReference>
<dbReference type="PROSITE" id="PS50950">
    <property type="entry name" value="ZF_THAP"/>
    <property type="match status" value="1"/>
</dbReference>
<accession>A0A9J6D7X3</accession>
<comment type="caution">
    <text evidence="8">The sequence shown here is derived from an EMBL/GenBank/DDBJ whole genome shotgun (WGS) entry which is preliminary data.</text>
</comment>
<dbReference type="Proteomes" id="UP000821866">
    <property type="component" value="Chromosome 9"/>
</dbReference>
<dbReference type="InterPro" id="IPR048365">
    <property type="entry name" value="TNP-like_RNaseH_N"/>
</dbReference>
<evidence type="ECO:0000256" key="3">
    <source>
        <dbReference type="ARBA" id="ARBA00022833"/>
    </source>
</evidence>
<protein>
    <recommendedName>
        <fullName evidence="7">THAP-type domain-containing protein</fullName>
    </recommendedName>
</protein>
<evidence type="ECO:0000313" key="8">
    <source>
        <dbReference type="EMBL" id="KAH8010120.1"/>
    </source>
</evidence>
<dbReference type="GO" id="GO:0003677">
    <property type="term" value="F:DNA binding"/>
    <property type="evidence" value="ECO:0007669"/>
    <property type="project" value="UniProtKB-UniRule"/>
</dbReference>
<dbReference type="Pfam" id="PF05485">
    <property type="entry name" value="THAP"/>
    <property type="match status" value="1"/>
</dbReference>
<name>A0A9J6D7X3_RHIMP</name>
<feature type="domain" description="THAP-type" evidence="7">
    <location>
        <begin position="1"/>
        <end position="98"/>
    </location>
</feature>
<organism evidence="8 9">
    <name type="scientific">Rhipicephalus microplus</name>
    <name type="common">Cattle tick</name>
    <name type="synonym">Boophilus microplus</name>
    <dbReference type="NCBI Taxonomy" id="6941"/>
    <lineage>
        <taxon>Eukaryota</taxon>
        <taxon>Metazoa</taxon>
        <taxon>Ecdysozoa</taxon>
        <taxon>Arthropoda</taxon>
        <taxon>Chelicerata</taxon>
        <taxon>Arachnida</taxon>
        <taxon>Acari</taxon>
        <taxon>Parasitiformes</taxon>
        <taxon>Ixodida</taxon>
        <taxon>Ixodoidea</taxon>
        <taxon>Ixodidae</taxon>
        <taxon>Rhipicephalinae</taxon>
        <taxon>Rhipicephalus</taxon>
        <taxon>Boophilus</taxon>
    </lineage>
</organism>
<dbReference type="SMART" id="SM00980">
    <property type="entry name" value="THAP"/>
    <property type="match status" value="1"/>
</dbReference>
<dbReference type="Pfam" id="PF21788">
    <property type="entry name" value="TNP-like_GBD"/>
    <property type="match status" value="1"/>
</dbReference>
<keyword evidence="3" id="KW-0862">Zinc</keyword>
<dbReference type="InterPro" id="IPR038441">
    <property type="entry name" value="THAP_Znf_sf"/>
</dbReference>
<evidence type="ECO:0000256" key="1">
    <source>
        <dbReference type="ARBA" id="ARBA00022723"/>
    </source>
</evidence>
<keyword evidence="1" id="KW-0479">Metal-binding</keyword>
<sequence length="903" mass="100944">MPLTCCVPGCRSGYRSCTEKASLFCLPSDREQRDRWKRAIPRQETGAFNFESKAVRVCEKHFDTTDIIRADEFRISGQSVLLQREKPKLRVGAIPRIFENLPAYLTKPKPRSRSQRENPPAKRRRVSSPNNDGTAASVSSSTEPCDPEAAGDDGGVISTGSCTEMACQTEGNVCSISELHAVKDQLRNTKQQLRLCQVKIAKLTVQANRSRRSHQDVQKLSAREKLIFDHWLMKANAKSATAARYKKELIYDCLLLKIKSTAVYTFLHENEFLPLPNPRTLYGYLRNLKADFGFDNTLFTVLCEKLEAVPERERRGVLMFDEMSVRKSVHIRESDMALLGKVDFAEHTRPGDHDKDGDHVLVFLFRPFLGGWSQTVGTFCASGAAPGSIVAKLLLQCIVHLTNAGVVVDAVTCDNSTSNQSALRSLGVNGDMHKLQTCFEHPCEPSKQVHVVNDPPHIFKCIRKNLLKVGKFLLPQGQEVFHCHYKDLLDYEEKQAGLRAVPKLTKAHIFSNAFQKMSVKLAVQASDARSYVHESTASAMEFYSEQEDCKKLHGSAATSQFTRTLNKLFDCLNSWRPHHVRFNEAQHIAVLKDSIAWLDNWEKYIKTLPTQRQVCFLSKQTCGALRLTLHSSVALIESLLLSGFRYVLVGNFGQDTLERFFGIVRHVAGDGGQPTVQHFLFIYRMLSVNNLVRPPKQASVEGDGPQLLLKLQGLFDKGKPASSQIDMLAVLFDDVLEKPGEAVNNASVPDVTLSTKECILDYLAGYVVKKFSTISCTDCVGTLKSQTREPTDLIQKKSRGFLQVPSSQLLSLLRIVEGHVEELTVDTVACADVYANIVDQVLLDSRIASAGVGCRLHYVGTTAEVVHFFLRCRLHFYTREKNKLTRATRRANCPANGGNKPHG</sequence>
<dbReference type="InterPro" id="IPR006612">
    <property type="entry name" value="THAP_Znf"/>
</dbReference>
<feature type="compositionally biased region" description="Polar residues" evidence="6">
    <location>
        <begin position="127"/>
        <end position="143"/>
    </location>
</feature>
<evidence type="ECO:0000256" key="5">
    <source>
        <dbReference type="PROSITE-ProRule" id="PRU00309"/>
    </source>
</evidence>
<dbReference type="AlphaFoldDB" id="A0A9J6D7X3"/>
<keyword evidence="4 5" id="KW-0238">DNA-binding</keyword>
<gene>
    <name evidence="8" type="ORF">HPB51_024964</name>
</gene>
<feature type="region of interest" description="Disordered" evidence="6">
    <location>
        <begin position="104"/>
        <end position="152"/>
    </location>
</feature>
<dbReference type="Gene3D" id="6.20.210.20">
    <property type="entry name" value="THAP domain"/>
    <property type="match status" value="1"/>
</dbReference>
<dbReference type="EMBL" id="JABSTU010000011">
    <property type="protein sequence ID" value="KAH8010120.1"/>
    <property type="molecule type" value="Genomic_DNA"/>
</dbReference>
<dbReference type="PANTHER" id="PTHR47577">
    <property type="entry name" value="THAP DOMAIN-CONTAINING PROTEIN 6"/>
    <property type="match status" value="1"/>
</dbReference>
<evidence type="ECO:0000313" key="9">
    <source>
        <dbReference type="Proteomes" id="UP000821866"/>
    </source>
</evidence>
<reference evidence="8" key="2">
    <citation type="submission" date="2021-09" db="EMBL/GenBank/DDBJ databases">
        <authorList>
            <person name="Jia N."/>
            <person name="Wang J."/>
            <person name="Shi W."/>
            <person name="Du L."/>
            <person name="Sun Y."/>
            <person name="Zhan W."/>
            <person name="Jiang J."/>
            <person name="Wang Q."/>
            <person name="Zhang B."/>
            <person name="Ji P."/>
            <person name="Sakyi L.B."/>
            <person name="Cui X."/>
            <person name="Yuan T."/>
            <person name="Jiang B."/>
            <person name="Yang W."/>
            <person name="Lam T.T.-Y."/>
            <person name="Chang Q."/>
            <person name="Ding S."/>
            <person name="Wang X."/>
            <person name="Zhu J."/>
            <person name="Ruan X."/>
            <person name="Zhao L."/>
            <person name="Wei J."/>
            <person name="Que T."/>
            <person name="Du C."/>
            <person name="Cheng J."/>
            <person name="Dai P."/>
            <person name="Han X."/>
            <person name="Huang E."/>
            <person name="Gao Y."/>
            <person name="Liu J."/>
            <person name="Shao H."/>
            <person name="Ye R."/>
            <person name="Li L."/>
            <person name="Wei W."/>
            <person name="Wang X."/>
            <person name="Wang C."/>
            <person name="Huo Q."/>
            <person name="Li W."/>
            <person name="Guo W."/>
            <person name="Chen H."/>
            <person name="Chen S."/>
            <person name="Zhou L."/>
            <person name="Zhou L."/>
            <person name="Ni X."/>
            <person name="Tian J."/>
            <person name="Zhou Y."/>
            <person name="Sheng Y."/>
            <person name="Liu T."/>
            <person name="Pan Y."/>
            <person name="Xia L."/>
            <person name="Li J."/>
            <person name="Zhao F."/>
            <person name="Cao W."/>
        </authorList>
    </citation>
    <scope>NUCLEOTIDE SEQUENCE</scope>
    <source>
        <strain evidence="8">Rmic-2018</strain>
        <tissue evidence="8">Larvae</tissue>
    </source>
</reference>
<dbReference type="GO" id="GO:0008270">
    <property type="term" value="F:zinc ion binding"/>
    <property type="evidence" value="ECO:0007669"/>
    <property type="project" value="UniProtKB-KW"/>
</dbReference>
<keyword evidence="2 5" id="KW-0863">Zinc-finger</keyword>
<evidence type="ECO:0000256" key="6">
    <source>
        <dbReference type="SAM" id="MobiDB-lite"/>
    </source>
</evidence>
<dbReference type="Pfam" id="PF21787">
    <property type="entry name" value="TNP-like_RNaseH_N"/>
    <property type="match status" value="1"/>
</dbReference>
<proteinExistence type="predicted"/>
<dbReference type="SUPFAM" id="SSF57716">
    <property type="entry name" value="Glucocorticoid receptor-like (DNA-binding domain)"/>
    <property type="match status" value="1"/>
</dbReference>
<dbReference type="InterPro" id="IPR048366">
    <property type="entry name" value="TNP-like_GBD"/>
</dbReference>
<dbReference type="VEuPathDB" id="VectorBase:LOC119163288"/>
<evidence type="ECO:0000256" key="4">
    <source>
        <dbReference type="ARBA" id="ARBA00023125"/>
    </source>
</evidence>